<dbReference type="Proteomes" id="UP000289152">
    <property type="component" value="Unassembled WGS sequence"/>
</dbReference>
<keyword evidence="3" id="KW-1185">Reference proteome</keyword>
<evidence type="ECO:0000313" key="2">
    <source>
        <dbReference type="EMBL" id="RXK40876.1"/>
    </source>
</evidence>
<reference evidence="2 3" key="1">
    <citation type="submission" date="2016-06" db="EMBL/GenBank/DDBJ databases">
        <title>Evolution of pathogenesis and genome organization in the Tremellales.</title>
        <authorList>
            <person name="Cuomo C."/>
            <person name="Litvintseva A."/>
            <person name="Heitman J."/>
            <person name="Chen Y."/>
            <person name="Sun S."/>
            <person name="Springer D."/>
            <person name="Dromer F."/>
            <person name="Young S."/>
            <person name="Zeng Q."/>
            <person name="Chapman S."/>
            <person name="Gujja S."/>
            <person name="Saif S."/>
            <person name="Birren B."/>
        </authorList>
    </citation>
    <scope>NUCLEOTIDE SEQUENCE [LARGE SCALE GENOMIC DNA]</scope>
    <source>
        <strain evidence="2 3">ATCC 28783</strain>
    </source>
</reference>
<protein>
    <submittedName>
        <fullName evidence="2">Uncharacterized protein</fullName>
    </submittedName>
</protein>
<sequence>MSSEPDDSSTIQNPMSPEPDQGNHAQDPAGRSEKPNLPTFAYGLLREGWPGVLVIWTIDEFWETIADMSERRNMLSADYREVWEGGRAIGDFLGRVSFSLSEVPYPSSFDRVFFNDLTEELVEGLDPGSEAGRVDSLVDPISETPDPDDDTGSGLRDNDEYQADSGAPDDVNDSVPNSGVNKPSITSPIPKSETDKVWAAFGTALRDRAAPNLTTQATAATVSGSVIGGQLADFCDMDSKVKFDYTFDQAFFSELCTAFLWRADTAGG</sequence>
<gene>
    <name evidence="2" type="ORF">M231_01724</name>
</gene>
<accession>A0A4Q1BSE7</accession>
<dbReference type="AlphaFoldDB" id="A0A4Q1BSE7"/>
<feature type="region of interest" description="Disordered" evidence="1">
    <location>
        <begin position="1"/>
        <end position="33"/>
    </location>
</feature>
<dbReference type="EMBL" id="SDIL01000013">
    <property type="protein sequence ID" value="RXK40876.1"/>
    <property type="molecule type" value="Genomic_DNA"/>
</dbReference>
<feature type="region of interest" description="Disordered" evidence="1">
    <location>
        <begin position="125"/>
        <end position="191"/>
    </location>
</feature>
<evidence type="ECO:0000256" key="1">
    <source>
        <dbReference type="SAM" id="MobiDB-lite"/>
    </source>
</evidence>
<name>A0A4Q1BSE7_TREME</name>
<proteinExistence type="predicted"/>
<comment type="caution">
    <text evidence="2">The sequence shown here is derived from an EMBL/GenBank/DDBJ whole genome shotgun (WGS) entry which is preliminary data.</text>
</comment>
<dbReference type="InParanoid" id="A0A4Q1BSE7"/>
<feature type="compositionally biased region" description="Polar residues" evidence="1">
    <location>
        <begin position="174"/>
        <end position="189"/>
    </location>
</feature>
<evidence type="ECO:0000313" key="3">
    <source>
        <dbReference type="Proteomes" id="UP000289152"/>
    </source>
</evidence>
<organism evidence="2 3">
    <name type="scientific">Tremella mesenterica</name>
    <name type="common">Jelly fungus</name>
    <dbReference type="NCBI Taxonomy" id="5217"/>
    <lineage>
        <taxon>Eukaryota</taxon>
        <taxon>Fungi</taxon>
        <taxon>Dikarya</taxon>
        <taxon>Basidiomycota</taxon>
        <taxon>Agaricomycotina</taxon>
        <taxon>Tremellomycetes</taxon>
        <taxon>Tremellales</taxon>
        <taxon>Tremellaceae</taxon>
        <taxon>Tremella</taxon>
    </lineage>
</organism>